<organism evidence="3 4">
    <name type="scientific">Chlamydomonas schloesseri</name>
    <dbReference type="NCBI Taxonomy" id="2026947"/>
    <lineage>
        <taxon>Eukaryota</taxon>
        <taxon>Viridiplantae</taxon>
        <taxon>Chlorophyta</taxon>
        <taxon>core chlorophytes</taxon>
        <taxon>Chlorophyceae</taxon>
        <taxon>CS clade</taxon>
        <taxon>Chlamydomonadales</taxon>
        <taxon>Chlamydomonadaceae</taxon>
        <taxon>Chlamydomonas</taxon>
    </lineage>
</organism>
<dbReference type="Proteomes" id="UP000613740">
    <property type="component" value="Unassembled WGS sequence"/>
</dbReference>
<dbReference type="EMBL" id="JAEHOD010000047">
    <property type="protein sequence ID" value="KAG2437102.1"/>
    <property type="molecule type" value="Genomic_DNA"/>
</dbReference>
<comment type="caution">
    <text evidence="3">The sequence shown here is derived from an EMBL/GenBank/DDBJ whole genome shotgun (WGS) entry which is preliminary data.</text>
</comment>
<evidence type="ECO:0000256" key="1">
    <source>
        <dbReference type="SAM" id="Coils"/>
    </source>
</evidence>
<gene>
    <name evidence="3" type="ORF">HYH02_011360</name>
</gene>
<protein>
    <submittedName>
        <fullName evidence="3">Uncharacterized protein</fullName>
    </submittedName>
</protein>
<feature type="compositionally biased region" description="Low complexity" evidence="2">
    <location>
        <begin position="158"/>
        <end position="173"/>
    </location>
</feature>
<feature type="region of interest" description="Disordered" evidence="2">
    <location>
        <begin position="145"/>
        <end position="190"/>
    </location>
</feature>
<proteinExistence type="predicted"/>
<reference evidence="3" key="1">
    <citation type="journal article" date="2020" name="bioRxiv">
        <title>Comparative genomics of Chlamydomonas.</title>
        <authorList>
            <person name="Craig R.J."/>
            <person name="Hasan A.R."/>
            <person name="Ness R.W."/>
            <person name="Keightley P.D."/>
        </authorList>
    </citation>
    <scope>NUCLEOTIDE SEQUENCE</scope>
    <source>
        <strain evidence="3">CCAP 11/173</strain>
    </source>
</reference>
<evidence type="ECO:0000313" key="4">
    <source>
        <dbReference type="Proteomes" id="UP000613740"/>
    </source>
</evidence>
<feature type="region of interest" description="Disordered" evidence="2">
    <location>
        <begin position="1"/>
        <end position="24"/>
    </location>
</feature>
<accession>A0A835T4Y0</accession>
<sequence>MGTKPVAEAAGHAAADQPGGTIPRPLAERGVSMKMLQDFVRVHPEAVNASTVAVVELVVLLTREHKCSYTELPPSPLDDGTFYGPATHFVSHARACMFSDLIDVISREEEEEEDEVAKAHVDPAAPRTANYFWIDVFAINHHPCTTKCQPPPRPGAIQQHHQQQHQQQQQQQQSTADAETEVKKEAAGALGPAEANALQAVAEARAEAEAAEAEELVEQLQGVVRRCSTTLALLSPWQSPTALGQAWCLFEHMTGPGGLRYVTSRSQERDLLAHVGERHEQFMQLVSGVDIRTCRASREAEKAAMVARLQLVSAAAPPQQGESGNSGNSGGGSGTCGIEALNAGVRAALRQWLRGGVAKAVAALSQEHGPDDSRVARLRALLTAHAQ</sequence>
<dbReference type="OrthoDB" id="536515at2759"/>
<feature type="coiled-coil region" evidence="1">
    <location>
        <begin position="194"/>
        <end position="223"/>
    </location>
</feature>
<keyword evidence="4" id="KW-1185">Reference proteome</keyword>
<name>A0A835T4Y0_9CHLO</name>
<keyword evidence="1" id="KW-0175">Coiled coil</keyword>
<evidence type="ECO:0000256" key="2">
    <source>
        <dbReference type="SAM" id="MobiDB-lite"/>
    </source>
</evidence>
<dbReference type="AlphaFoldDB" id="A0A835T4Y0"/>
<evidence type="ECO:0000313" key="3">
    <source>
        <dbReference type="EMBL" id="KAG2437102.1"/>
    </source>
</evidence>